<protein>
    <submittedName>
        <fullName evidence="1">Uncharacterized protein</fullName>
    </submittedName>
</protein>
<accession>A0A0R0M2G5</accession>
<dbReference type="VEuPathDB" id="MicrosporidiaDB:M153_6910004334"/>
<name>A0A0R0M2G5_9MICR</name>
<evidence type="ECO:0000313" key="2">
    <source>
        <dbReference type="Proteomes" id="UP000051530"/>
    </source>
</evidence>
<organism evidence="1 2">
    <name type="scientific">Pseudoloma neurophilia</name>
    <dbReference type="NCBI Taxonomy" id="146866"/>
    <lineage>
        <taxon>Eukaryota</taxon>
        <taxon>Fungi</taxon>
        <taxon>Fungi incertae sedis</taxon>
        <taxon>Microsporidia</taxon>
        <taxon>Pseudoloma</taxon>
    </lineage>
</organism>
<reference evidence="1 2" key="1">
    <citation type="submission" date="2015-07" db="EMBL/GenBank/DDBJ databases">
        <title>The genome of Pseudoloma neurophilia, a relevant intracellular parasite of the zebrafish.</title>
        <authorList>
            <person name="Ndikumana S."/>
            <person name="Pelin A."/>
            <person name="Sanders J."/>
            <person name="Corradi N."/>
        </authorList>
    </citation>
    <scope>NUCLEOTIDE SEQUENCE [LARGE SCALE GENOMIC DNA]</scope>
    <source>
        <strain evidence="1 2">MK1</strain>
    </source>
</reference>
<gene>
    <name evidence="1" type="ORF">M153_6910004334</name>
</gene>
<keyword evidence="2" id="KW-1185">Reference proteome</keyword>
<dbReference type="Proteomes" id="UP000051530">
    <property type="component" value="Unassembled WGS sequence"/>
</dbReference>
<dbReference type="AlphaFoldDB" id="A0A0R0M2G5"/>
<evidence type="ECO:0000313" key="1">
    <source>
        <dbReference type="EMBL" id="KRH93652.1"/>
    </source>
</evidence>
<dbReference type="EMBL" id="LGUB01000262">
    <property type="protein sequence ID" value="KRH93652.1"/>
    <property type="molecule type" value="Genomic_DNA"/>
</dbReference>
<sequence>MILLPGEILPEQTKNGVKREKITSVNRLRHVVDTSTGRNLFYEPEPVIGVPVKCIVQNVTLGNIDLIITEINEIATKVKHKAVYKPPFINQDENSKFLFDEFKTGDVFNGIVEDFCDQNGIILKRI</sequence>
<proteinExistence type="predicted"/>
<comment type="caution">
    <text evidence="1">The sequence shown here is derived from an EMBL/GenBank/DDBJ whole genome shotgun (WGS) entry which is preliminary data.</text>
</comment>